<comment type="similarity">
    <text evidence="3">Belongs to the FKBP-type PPIase family. FKBP3/4 subfamily.</text>
</comment>
<keyword evidence="11" id="KW-1185">Reference proteome</keyword>
<dbReference type="InterPro" id="IPR046357">
    <property type="entry name" value="PPIase_dom_sf"/>
</dbReference>
<dbReference type="EMBL" id="JAUTXT010000019">
    <property type="protein sequence ID" value="KAK3674510.1"/>
    <property type="molecule type" value="Genomic_DNA"/>
</dbReference>
<dbReference type="Pfam" id="PF17800">
    <property type="entry name" value="NPL"/>
    <property type="match status" value="1"/>
</dbReference>
<evidence type="ECO:0000256" key="5">
    <source>
        <dbReference type="ARBA" id="ARBA00023110"/>
    </source>
</evidence>
<evidence type="ECO:0000256" key="3">
    <source>
        <dbReference type="ARBA" id="ARBA00007838"/>
    </source>
</evidence>
<feature type="compositionally biased region" description="Basic and acidic residues" evidence="8">
    <location>
        <begin position="295"/>
        <end position="309"/>
    </location>
</feature>
<dbReference type="SUPFAM" id="SSF54534">
    <property type="entry name" value="FKBP-like"/>
    <property type="match status" value="1"/>
</dbReference>
<dbReference type="PANTHER" id="PTHR43811">
    <property type="entry name" value="FKBP-TYPE PEPTIDYL-PROLYL CIS-TRANS ISOMERASE FKPA"/>
    <property type="match status" value="1"/>
</dbReference>
<evidence type="ECO:0000256" key="7">
    <source>
        <dbReference type="PROSITE-ProRule" id="PRU00277"/>
    </source>
</evidence>
<keyword evidence="6 7" id="KW-0413">Isomerase</keyword>
<dbReference type="GeneID" id="89966690"/>
<reference evidence="10" key="1">
    <citation type="submission" date="2023-07" db="EMBL/GenBank/DDBJ databases">
        <title>Black Yeasts Isolated from many extreme environments.</title>
        <authorList>
            <person name="Coleine C."/>
            <person name="Stajich J.E."/>
            <person name="Selbmann L."/>
        </authorList>
    </citation>
    <scope>NUCLEOTIDE SEQUENCE</scope>
    <source>
        <strain evidence="10">CCFEE 5485</strain>
    </source>
</reference>
<feature type="compositionally biased region" description="Acidic residues" evidence="8">
    <location>
        <begin position="167"/>
        <end position="186"/>
    </location>
</feature>
<dbReference type="InterPro" id="IPR041232">
    <property type="entry name" value="NPL"/>
</dbReference>
<evidence type="ECO:0000256" key="2">
    <source>
        <dbReference type="ARBA" id="ARBA00002221"/>
    </source>
</evidence>
<comment type="function">
    <text evidence="2">PPIase that acts as a histone chaperone. Histone proline isomerase that increases the rate of cis-trans isomerization at prolines on the histone H3 N-terminal tail. Proline isomerization influences H3 methylation thereby regulating gene expression.</text>
</comment>
<feature type="compositionally biased region" description="Basic and acidic residues" evidence="8">
    <location>
        <begin position="379"/>
        <end position="396"/>
    </location>
</feature>
<comment type="catalytic activity">
    <reaction evidence="1 7">
        <text>[protein]-peptidylproline (omega=180) = [protein]-peptidylproline (omega=0)</text>
        <dbReference type="Rhea" id="RHEA:16237"/>
        <dbReference type="Rhea" id="RHEA-COMP:10747"/>
        <dbReference type="Rhea" id="RHEA-COMP:10748"/>
        <dbReference type="ChEBI" id="CHEBI:83833"/>
        <dbReference type="ChEBI" id="CHEBI:83834"/>
        <dbReference type="EC" id="5.2.1.8"/>
    </reaction>
</comment>
<evidence type="ECO:0000259" key="9">
    <source>
        <dbReference type="PROSITE" id="PS50059"/>
    </source>
</evidence>
<evidence type="ECO:0000256" key="8">
    <source>
        <dbReference type="SAM" id="MobiDB-lite"/>
    </source>
</evidence>
<dbReference type="PROSITE" id="PS50059">
    <property type="entry name" value="FKBP_PPIASE"/>
    <property type="match status" value="1"/>
</dbReference>
<dbReference type="GO" id="GO:0003755">
    <property type="term" value="F:peptidyl-prolyl cis-trans isomerase activity"/>
    <property type="evidence" value="ECO:0007669"/>
    <property type="project" value="UniProtKB-KW"/>
</dbReference>
<dbReference type="Proteomes" id="UP001274830">
    <property type="component" value="Unassembled WGS sequence"/>
</dbReference>
<feature type="region of interest" description="Disordered" evidence="8">
    <location>
        <begin position="233"/>
        <end position="423"/>
    </location>
</feature>
<feature type="region of interest" description="Disordered" evidence="8">
    <location>
        <begin position="62"/>
        <end position="186"/>
    </location>
</feature>
<organism evidence="10 11">
    <name type="scientific">Recurvomyces mirabilis</name>
    <dbReference type="NCBI Taxonomy" id="574656"/>
    <lineage>
        <taxon>Eukaryota</taxon>
        <taxon>Fungi</taxon>
        <taxon>Dikarya</taxon>
        <taxon>Ascomycota</taxon>
        <taxon>Pezizomycotina</taxon>
        <taxon>Dothideomycetes</taxon>
        <taxon>Dothideomycetidae</taxon>
        <taxon>Mycosphaerellales</taxon>
        <taxon>Teratosphaeriaceae</taxon>
        <taxon>Recurvomyces</taxon>
    </lineage>
</organism>
<evidence type="ECO:0000256" key="4">
    <source>
        <dbReference type="ARBA" id="ARBA00011865"/>
    </source>
</evidence>
<feature type="compositionally biased region" description="Acidic residues" evidence="8">
    <location>
        <begin position="129"/>
        <end position="146"/>
    </location>
</feature>
<proteinExistence type="inferred from homology"/>
<dbReference type="PANTHER" id="PTHR43811:SF19">
    <property type="entry name" value="39 KDA FK506-BINDING NUCLEAR PROTEIN"/>
    <property type="match status" value="1"/>
</dbReference>
<comment type="caution">
    <text evidence="10">The sequence shown here is derived from an EMBL/GenBank/DDBJ whole genome shotgun (WGS) entry which is preliminary data.</text>
</comment>
<dbReference type="GO" id="GO:0000785">
    <property type="term" value="C:chromatin"/>
    <property type="evidence" value="ECO:0007669"/>
    <property type="project" value="TreeGrafter"/>
</dbReference>
<dbReference type="RefSeq" id="XP_064690343.1">
    <property type="nucleotide sequence ID" value="XM_064842135.1"/>
</dbReference>
<feature type="compositionally biased region" description="Basic and acidic residues" evidence="8">
    <location>
        <begin position="360"/>
        <end position="372"/>
    </location>
</feature>
<feature type="compositionally biased region" description="Acidic residues" evidence="8">
    <location>
        <begin position="92"/>
        <end position="104"/>
    </location>
</feature>
<dbReference type="Gene3D" id="3.10.50.40">
    <property type="match status" value="1"/>
</dbReference>
<dbReference type="FunFam" id="3.10.50.40:FF:000006">
    <property type="entry name" value="Peptidyl-prolyl cis-trans isomerase"/>
    <property type="match status" value="1"/>
</dbReference>
<dbReference type="Pfam" id="PF00254">
    <property type="entry name" value="FKBP_C"/>
    <property type="match status" value="1"/>
</dbReference>
<protein>
    <recommendedName>
        <fullName evidence="7">peptidylprolyl isomerase</fullName>
        <ecNumber evidence="7">5.2.1.8</ecNumber>
    </recommendedName>
</protein>
<feature type="domain" description="PPIase FKBP-type" evidence="9">
    <location>
        <begin position="424"/>
        <end position="512"/>
    </location>
</feature>
<dbReference type="InterPro" id="IPR001179">
    <property type="entry name" value="PPIase_FKBP_dom"/>
</dbReference>
<accession>A0AAE0WMP3</accession>
<feature type="compositionally biased region" description="Basic and acidic residues" evidence="8">
    <location>
        <begin position="117"/>
        <end position="128"/>
    </location>
</feature>
<name>A0AAE0WMP3_9PEZI</name>
<dbReference type="InterPro" id="IPR023566">
    <property type="entry name" value="PPIase_Fpr3/Fpr4-like"/>
</dbReference>
<gene>
    <name evidence="10" type="primary">FPR3</name>
    <name evidence="10" type="ORF">LTR78_005596</name>
</gene>
<evidence type="ECO:0000256" key="6">
    <source>
        <dbReference type="ARBA" id="ARBA00023235"/>
    </source>
</evidence>
<dbReference type="Gene3D" id="2.60.120.340">
    <property type="entry name" value="Nucleoplasmin core domain"/>
    <property type="match status" value="1"/>
</dbReference>
<dbReference type="GO" id="GO:0005730">
    <property type="term" value="C:nucleolus"/>
    <property type="evidence" value="ECO:0007669"/>
    <property type="project" value="TreeGrafter"/>
</dbReference>
<keyword evidence="5 7" id="KW-0697">Rotamase</keyword>
<sequence length="515" mass="56201">MTSMIPMAMFGQEVPPGDVAIKAEGDIPAAFRITMAAIDPSAVPEGEEGQPLRATLKVIRQPLGMEDDYDSEDDEEGDEFDVDRMDAMFAGAEDDEDDDEDEDLAGGPSDPAKSKKARVEAMIRKLAEEEGMDVDDDEEDEDDEEDAKPNGVNGVKSGKSKGKMPVDIDEDEDEEDDEDDDDLDSEDYVEEFVICTLDPEKNYQQPLDITIGEDERVFFKVSGTHAVYLTGNYVEPAAGGPGMYDPEDDEDEDYDLEPDMDELEDDEEDELDDMEDPRITEIDEEEVAPKLIEMASKKADKKGNKRPAEDEAQTLDEMIKDASTNGEAKLSKKQLKKMKKNDGTAAAVEDKSADVASSAKSDKKVQFAKELEQGPTPTKDTKTADKPAAAAKKDKNQASLGPKTVQGVTLDDKKLGTGPAAKAGDRVGMRYIGKLQKDNKVFDSNKKGKPFTFKLGSGEVIKGWDIGIQGMSVGGERRVTIPAHLAYGSKGAGRDIPPNSTLVFDVKLLELNKSK</sequence>
<evidence type="ECO:0000313" key="10">
    <source>
        <dbReference type="EMBL" id="KAK3674510.1"/>
    </source>
</evidence>
<feature type="compositionally biased region" description="Acidic residues" evidence="8">
    <location>
        <begin position="245"/>
        <end position="275"/>
    </location>
</feature>
<dbReference type="PIRSF" id="PIRSF001473">
    <property type="entry name" value="FK506-bp_FPR3"/>
    <property type="match status" value="1"/>
</dbReference>
<feature type="compositionally biased region" description="Acidic residues" evidence="8">
    <location>
        <begin position="65"/>
        <end position="81"/>
    </location>
</feature>
<evidence type="ECO:0000256" key="1">
    <source>
        <dbReference type="ARBA" id="ARBA00000971"/>
    </source>
</evidence>
<dbReference type="EC" id="5.2.1.8" evidence="7"/>
<comment type="subunit">
    <text evidence="4">Binds to histones H3 and H4.</text>
</comment>
<dbReference type="AlphaFoldDB" id="A0AAE0WMP3"/>
<evidence type="ECO:0000313" key="11">
    <source>
        <dbReference type="Proteomes" id="UP001274830"/>
    </source>
</evidence>